<feature type="compositionally biased region" description="Polar residues" evidence="1">
    <location>
        <begin position="187"/>
        <end position="198"/>
    </location>
</feature>
<proteinExistence type="evidence at transcript level"/>
<dbReference type="AlphaFoldDB" id="L7MDA3"/>
<reference evidence="2" key="1">
    <citation type="submission" date="2012-11" db="EMBL/GenBank/DDBJ databases">
        <authorList>
            <person name="Lucero-Rivera Y.E."/>
            <person name="Tovar-Ramirez D."/>
        </authorList>
    </citation>
    <scope>NUCLEOTIDE SEQUENCE</scope>
    <source>
        <tissue evidence="2">Salivary gland</tissue>
    </source>
</reference>
<feature type="region of interest" description="Disordered" evidence="1">
    <location>
        <begin position="1"/>
        <end position="150"/>
    </location>
</feature>
<sequence length="313" mass="36010">GCPAHPGYYARRGSSPRPELRAREAAARMQRQPYSEAKARAAALRSQRRQDPEVKAKRAAEQRLRRQNPEARARDSETRRRRRQDPEVKARRAAEQRLRRQNPEVRARASESRRRRRKRDPELRAREAAARRQRRDADPQQRVREAAARRERRDADLLLVRVREREAKRRRRERADAETSRNEDRQSMSSEVPGSIHSNEAGAAGPSTALGEKGMHGKEKRVKLPAAAETWISQQPNVLRTTTESVPVGDVADNSLKRIVCRCNITVPTKSRATLCSKRHLVRNASSWKAMSTVLHKQTQAYLIKISRRTQTL</sequence>
<protein>
    <submittedName>
        <fullName evidence="2">Putative perq amino acid-rich with gyf domain-containing protein 2</fullName>
    </submittedName>
</protein>
<dbReference type="EMBL" id="GACK01002833">
    <property type="protein sequence ID" value="JAA62201.1"/>
    <property type="molecule type" value="mRNA"/>
</dbReference>
<accession>L7MDA3</accession>
<evidence type="ECO:0000313" key="2">
    <source>
        <dbReference type="EMBL" id="JAA62201.1"/>
    </source>
</evidence>
<feature type="region of interest" description="Disordered" evidence="1">
    <location>
        <begin position="166"/>
        <end position="221"/>
    </location>
</feature>
<name>L7MDA3_RHIPC</name>
<feature type="compositionally biased region" description="Basic and acidic residues" evidence="1">
    <location>
        <begin position="119"/>
        <end position="150"/>
    </location>
</feature>
<feature type="compositionally biased region" description="Basic and acidic residues" evidence="1">
    <location>
        <begin position="48"/>
        <end position="112"/>
    </location>
</feature>
<feature type="compositionally biased region" description="Basic and acidic residues" evidence="1">
    <location>
        <begin position="166"/>
        <end position="186"/>
    </location>
</feature>
<feature type="non-terminal residue" evidence="2">
    <location>
        <position position="1"/>
    </location>
</feature>
<evidence type="ECO:0000256" key="1">
    <source>
        <dbReference type="SAM" id="MobiDB-lite"/>
    </source>
</evidence>
<reference evidence="2" key="2">
    <citation type="journal article" date="2015" name="J. Proteomics">
        <title>Sexual differences in the sialomes of the zebra tick, Rhipicephalus pulchellus.</title>
        <authorList>
            <person name="Tan A.W."/>
            <person name="Francischetti I.M."/>
            <person name="Slovak M."/>
            <person name="Kini R.M."/>
            <person name="Ribeiro J.M."/>
        </authorList>
    </citation>
    <scope>NUCLEOTIDE SEQUENCE</scope>
    <source>
        <tissue evidence="2">Salivary gland</tissue>
    </source>
</reference>
<organism evidence="2">
    <name type="scientific">Rhipicephalus pulchellus</name>
    <name type="common">Yellow backed tick</name>
    <name type="synonym">Dermacentor pulchellus</name>
    <dbReference type="NCBI Taxonomy" id="72859"/>
    <lineage>
        <taxon>Eukaryota</taxon>
        <taxon>Metazoa</taxon>
        <taxon>Ecdysozoa</taxon>
        <taxon>Arthropoda</taxon>
        <taxon>Chelicerata</taxon>
        <taxon>Arachnida</taxon>
        <taxon>Acari</taxon>
        <taxon>Parasitiformes</taxon>
        <taxon>Ixodida</taxon>
        <taxon>Ixodoidea</taxon>
        <taxon>Ixodidae</taxon>
        <taxon>Rhipicephalinae</taxon>
        <taxon>Rhipicephalus</taxon>
        <taxon>Rhipicephalus</taxon>
    </lineage>
</organism>